<comment type="caution">
    <text evidence="2">The sequence shown here is derived from an EMBL/GenBank/DDBJ whole genome shotgun (WGS) entry which is preliminary data.</text>
</comment>
<reference evidence="3" key="1">
    <citation type="journal article" date="2019" name="Int. J. Syst. Evol. Microbiol.">
        <title>The Global Catalogue of Microorganisms (GCM) 10K type strain sequencing project: providing services to taxonomists for standard genome sequencing and annotation.</title>
        <authorList>
            <consortium name="The Broad Institute Genomics Platform"/>
            <consortium name="The Broad Institute Genome Sequencing Center for Infectious Disease"/>
            <person name="Wu L."/>
            <person name="Ma J."/>
        </authorList>
    </citation>
    <scope>NUCLEOTIDE SEQUENCE [LARGE SCALE GENOMIC DNA]</scope>
    <source>
        <strain evidence="3">KCTC 42964</strain>
    </source>
</reference>
<organism evidence="2 3">
    <name type="scientific">Marinibaculum pumilum</name>
    <dbReference type="NCBI Taxonomy" id="1766165"/>
    <lineage>
        <taxon>Bacteria</taxon>
        <taxon>Pseudomonadati</taxon>
        <taxon>Pseudomonadota</taxon>
        <taxon>Alphaproteobacteria</taxon>
        <taxon>Rhodospirillales</taxon>
        <taxon>Rhodospirillaceae</taxon>
        <taxon>Marinibaculum</taxon>
    </lineage>
</organism>
<gene>
    <name evidence="2" type="ORF">ACFOGJ_13265</name>
</gene>
<protein>
    <submittedName>
        <fullName evidence="2">Carboxymuconolactone decarboxylase family protein</fullName>
    </submittedName>
</protein>
<dbReference type="InterPro" id="IPR003779">
    <property type="entry name" value="CMD-like"/>
</dbReference>
<keyword evidence="3" id="KW-1185">Reference proteome</keyword>
<evidence type="ECO:0000313" key="2">
    <source>
        <dbReference type="EMBL" id="MFC3228208.1"/>
    </source>
</evidence>
<dbReference type="InterPro" id="IPR029032">
    <property type="entry name" value="AhpD-like"/>
</dbReference>
<evidence type="ECO:0000259" key="1">
    <source>
        <dbReference type="Pfam" id="PF02627"/>
    </source>
</evidence>
<dbReference type="Gene3D" id="1.20.1290.10">
    <property type="entry name" value="AhpD-like"/>
    <property type="match status" value="1"/>
</dbReference>
<dbReference type="Pfam" id="PF02627">
    <property type="entry name" value="CMD"/>
    <property type="match status" value="1"/>
</dbReference>
<dbReference type="PANTHER" id="PTHR33570">
    <property type="entry name" value="4-CARBOXYMUCONOLACTONE DECARBOXYLASE FAMILY PROTEIN"/>
    <property type="match status" value="1"/>
</dbReference>
<evidence type="ECO:0000313" key="3">
    <source>
        <dbReference type="Proteomes" id="UP001595528"/>
    </source>
</evidence>
<dbReference type="RefSeq" id="WP_379901107.1">
    <property type="nucleotide sequence ID" value="NZ_JBHRTR010000028.1"/>
</dbReference>
<sequence>MDKELHDKGLSVRRAVLGDSYVDRAMGNADSFSQPLQDILNEYCWGAVWGDAGLSRKQRSLNNLCMLSALNRTEEFKTHFRGALRNGVTLTELQQTLLQVGIYCGIPAAVEAFRNAREVLKAEGIDPDKVPHDKPVDMG</sequence>
<name>A0ABV7L0M5_9PROT</name>
<dbReference type="SUPFAM" id="SSF69118">
    <property type="entry name" value="AhpD-like"/>
    <property type="match status" value="1"/>
</dbReference>
<dbReference type="Proteomes" id="UP001595528">
    <property type="component" value="Unassembled WGS sequence"/>
</dbReference>
<dbReference type="EMBL" id="JBHRTR010000028">
    <property type="protein sequence ID" value="MFC3228208.1"/>
    <property type="molecule type" value="Genomic_DNA"/>
</dbReference>
<dbReference type="PANTHER" id="PTHR33570:SF2">
    <property type="entry name" value="CARBOXYMUCONOLACTONE DECARBOXYLASE-LIKE DOMAIN-CONTAINING PROTEIN"/>
    <property type="match status" value="1"/>
</dbReference>
<proteinExistence type="predicted"/>
<feature type="domain" description="Carboxymuconolactone decarboxylase-like" evidence="1">
    <location>
        <begin position="36"/>
        <end position="117"/>
    </location>
</feature>
<dbReference type="InterPro" id="IPR052512">
    <property type="entry name" value="4CMD/NDH-1_regulator"/>
</dbReference>
<accession>A0ABV7L0M5</accession>